<evidence type="ECO:0000259" key="2">
    <source>
        <dbReference type="Pfam" id="PF01609"/>
    </source>
</evidence>
<gene>
    <name evidence="4" type="ORF">N2K84_13585</name>
</gene>
<evidence type="ECO:0000313" key="5">
    <source>
        <dbReference type="Proteomes" id="UP001163821"/>
    </source>
</evidence>
<evidence type="ECO:0000259" key="3">
    <source>
        <dbReference type="Pfam" id="PF05598"/>
    </source>
</evidence>
<dbReference type="Pfam" id="PF01609">
    <property type="entry name" value="DDE_Tnp_1"/>
    <property type="match status" value="1"/>
</dbReference>
<dbReference type="AlphaFoldDB" id="A0AA42CAN2"/>
<proteinExistence type="predicted"/>
<dbReference type="PANTHER" id="PTHR33408">
    <property type="entry name" value="TRANSPOSASE"/>
    <property type="match status" value="1"/>
</dbReference>
<evidence type="ECO:0000256" key="1">
    <source>
        <dbReference type="SAM" id="MobiDB-lite"/>
    </source>
</evidence>
<dbReference type="GO" id="GO:0006313">
    <property type="term" value="P:DNA transposition"/>
    <property type="evidence" value="ECO:0007669"/>
    <property type="project" value="InterPro"/>
</dbReference>
<feature type="domain" description="Transposase InsH N-terminal" evidence="3">
    <location>
        <begin position="20"/>
        <end position="110"/>
    </location>
</feature>
<organism evidence="4 5">
    <name type="scientific">Gaoshiqia sediminis</name>
    <dbReference type="NCBI Taxonomy" id="2986998"/>
    <lineage>
        <taxon>Bacteria</taxon>
        <taxon>Pseudomonadati</taxon>
        <taxon>Bacteroidota</taxon>
        <taxon>Bacteroidia</taxon>
        <taxon>Marinilabiliales</taxon>
        <taxon>Prolixibacteraceae</taxon>
        <taxon>Gaoshiqia</taxon>
    </lineage>
</organism>
<dbReference type="InterPro" id="IPR002559">
    <property type="entry name" value="Transposase_11"/>
</dbReference>
<accession>A0AA42CAN2</accession>
<dbReference type="InterPro" id="IPR047629">
    <property type="entry name" value="IS1182_transpos"/>
</dbReference>
<feature type="region of interest" description="Disordered" evidence="1">
    <location>
        <begin position="180"/>
        <end position="201"/>
    </location>
</feature>
<dbReference type="Proteomes" id="UP001163821">
    <property type="component" value="Unassembled WGS sequence"/>
</dbReference>
<dbReference type="NCBIfam" id="NF033551">
    <property type="entry name" value="transpos_IS1182"/>
    <property type="match status" value="1"/>
</dbReference>
<dbReference type="PANTHER" id="PTHR33408:SF2">
    <property type="entry name" value="TRANSPOSASE DDE DOMAIN-CONTAINING PROTEIN"/>
    <property type="match status" value="1"/>
</dbReference>
<feature type="non-terminal residue" evidence="4">
    <location>
        <position position="381"/>
    </location>
</feature>
<dbReference type="EMBL" id="JAPAAF010000022">
    <property type="protein sequence ID" value="MCW0483770.1"/>
    <property type="molecule type" value="Genomic_DNA"/>
</dbReference>
<dbReference type="GO" id="GO:0004803">
    <property type="term" value="F:transposase activity"/>
    <property type="evidence" value="ECO:0007669"/>
    <property type="project" value="InterPro"/>
</dbReference>
<keyword evidence="5" id="KW-1185">Reference proteome</keyword>
<feature type="domain" description="Transposase IS4-like" evidence="2">
    <location>
        <begin position="250"/>
        <end position="353"/>
    </location>
</feature>
<protein>
    <submittedName>
        <fullName evidence="4">IS1182 family transposase</fullName>
    </submittedName>
</protein>
<dbReference type="Pfam" id="PF05598">
    <property type="entry name" value="DUF772"/>
    <property type="match status" value="1"/>
</dbReference>
<dbReference type="InterPro" id="IPR008490">
    <property type="entry name" value="Transposase_InsH_N"/>
</dbReference>
<sequence>MANITFKSYDQGQGVLFPQSIDSMIAEDSPVRLINQIVNELDLSGIDFGYKGGGCSGYHPRMLLKVLFYAYLNNVYSCRKIATQLERDIHFIWLSANQRPNFRTVNNFRSHRLKDNIHKLFVQVVYMLADMGYITLKEIYIDGTKIESKANRYTFVWRKPVEKNREKLESKIRGILSQIDEGISQDNQPDNEPPTPINSKELRERINAINRENKSREELKQIKSLEEKHLPKLEEYEDKLEKLGTRNSYSKTDEDATFMRMKEDHMRNGQLKPAYNQQIGTENQFITHYDFFPNPTDTLTLMPFLEGFEENYEELPDKVCADSGYGSEENYKYMEDNGIEAYVKYSYFHTEQKRSFKNNPFIQENLYYNAEQDYFVCPMGQ</sequence>
<reference evidence="4" key="1">
    <citation type="submission" date="2022-10" db="EMBL/GenBank/DDBJ databases">
        <title>Gaoshiqiia sediminis gen. nov., sp. nov., isolated from coastal sediment.</title>
        <authorList>
            <person name="Yu W.X."/>
            <person name="Mu D.S."/>
            <person name="Du J.Z."/>
            <person name="Liang Y.Q."/>
        </authorList>
    </citation>
    <scope>NUCLEOTIDE SEQUENCE</scope>
    <source>
        <strain evidence="4">A06</strain>
    </source>
</reference>
<name>A0AA42CAN2_9BACT</name>
<evidence type="ECO:0000313" key="4">
    <source>
        <dbReference type="EMBL" id="MCW0483770.1"/>
    </source>
</evidence>
<dbReference type="RefSeq" id="WP_282592365.1">
    <property type="nucleotide sequence ID" value="NZ_JAPAAF010000022.1"/>
</dbReference>
<dbReference type="GO" id="GO:0003677">
    <property type="term" value="F:DNA binding"/>
    <property type="evidence" value="ECO:0007669"/>
    <property type="project" value="InterPro"/>
</dbReference>
<comment type="caution">
    <text evidence="4">The sequence shown here is derived from an EMBL/GenBank/DDBJ whole genome shotgun (WGS) entry which is preliminary data.</text>
</comment>